<reference evidence="2" key="2">
    <citation type="submission" date="2024-10" db="UniProtKB">
        <authorList>
            <consortium name="EnsemblProtists"/>
        </authorList>
    </citation>
    <scope>IDENTIFICATION</scope>
</reference>
<feature type="region of interest" description="Disordered" evidence="1">
    <location>
        <begin position="1"/>
        <end position="236"/>
    </location>
</feature>
<dbReference type="Proteomes" id="UP000013827">
    <property type="component" value="Unassembled WGS sequence"/>
</dbReference>
<proteinExistence type="predicted"/>
<dbReference type="GeneID" id="17258365"/>
<dbReference type="RefSeq" id="XP_005791592.1">
    <property type="nucleotide sequence ID" value="XM_005791535.1"/>
</dbReference>
<dbReference type="PaxDb" id="2903-EOD12064"/>
<sequence>MPSVFLRLRTISRLTSPRKPKSPSSKASEPVTASTSPGDTDSEASEAPEPGPARTTKPLPLTQTHTRRAPFVPPSHFAVLPAPPRSSLEEASNPESSRHPSPDPEAEEVMSPAMRDGQPRRRRPYIFQRLGSGEPCGSDRTSDSAADFGDVSSMPTDASIRDHERKSQCDVAYPAESITPRRTDAKDRARGVHRLSIGPFPGSMPRKSLCDPPHENGAGQTESDRDEAVQGAQDSSAELPWAQLCRCFAAGARLV</sequence>
<evidence type="ECO:0000313" key="3">
    <source>
        <dbReference type="Proteomes" id="UP000013827"/>
    </source>
</evidence>
<accession>A0A0D3KTS8</accession>
<organism evidence="2 3">
    <name type="scientific">Emiliania huxleyi (strain CCMP1516)</name>
    <dbReference type="NCBI Taxonomy" id="280463"/>
    <lineage>
        <taxon>Eukaryota</taxon>
        <taxon>Haptista</taxon>
        <taxon>Haptophyta</taxon>
        <taxon>Prymnesiophyceae</taxon>
        <taxon>Isochrysidales</taxon>
        <taxon>Noelaerhabdaceae</taxon>
        <taxon>Emiliania</taxon>
    </lineage>
</organism>
<feature type="compositionally biased region" description="Basic and acidic residues" evidence="1">
    <location>
        <begin position="179"/>
        <end position="190"/>
    </location>
</feature>
<dbReference type="RefSeq" id="XP_005764493.1">
    <property type="nucleotide sequence ID" value="XM_005764436.1"/>
</dbReference>
<name>A0A0D3KTS8_EMIH1</name>
<reference evidence="3" key="1">
    <citation type="journal article" date="2013" name="Nature">
        <title>Pan genome of the phytoplankton Emiliania underpins its global distribution.</title>
        <authorList>
            <person name="Read B.A."/>
            <person name="Kegel J."/>
            <person name="Klute M.J."/>
            <person name="Kuo A."/>
            <person name="Lefebvre S.C."/>
            <person name="Maumus F."/>
            <person name="Mayer C."/>
            <person name="Miller J."/>
            <person name="Monier A."/>
            <person name="Salamov A."/>
            <person name="Young J."/>
            <person name="Aguilar M."/>
            <person name="Claverie J.M."/>
            <person name="Frickenhaus S."/>
            <person name="Gonzalez K."/>
            <person name="Herman E.K."/>
            <person name="Lin Y.C."/>
            <person name="Napier J."/>
            <person name="Ogata H."/>
            <person name="Sarno A.F."/>
            <person name="Shmutz J."/>
            <person name="Schroeder D."/>
            <person name="de Vargas C."/>
            <person name="Verret F."/>
            <person name="von Dassow P."/>
            <person name="Valentin K."/>
            <person name="Van de Peer Y."/>
            <person name="Wheeler G."/>
            <person name="Dacks J.B."/>
            <person name="Delwiche C.F."/>
            <person name="Dyhrman S.T."/>
            <person name="Glockner G."/>
            <person name="John U."/>
            <person name="Richards T."/>
            <person name="Worden A.Z."/>
            <person name="Zhang X."/>
            <person name="Grigoriev I.V."/>
            <person name="Allen A.E."/>
            <person name="Bidle K."/>
            <person name="Borodovsky M."/>
            <person name="Bowler C."/>
            <person name="Brownlee C."/>
            <person name="Cock J.M."/>
            <person name="Elias M."/>
            <person name="Gladyshev V.N."/>
            <person name="Groth M."/>
            <person name="Guda C."/>
            <person name="Hadaegh A."/>
            <person name="Iglesias-Rodriguez M.D."/>
            <person name="Jenkins J."/>
            <person name="Jones B.M."/>
            <person name="Lawson T."/>
            <person name="Leese F."/>
            <person name="Lindquist E."/>
            <person name="Lobanov A."/>
            <person name="Lomsadze A."/>
            <person name="Malik S.B."/>
            <person name="Marsh M.E."/>
            <person name="Mackinder L."/>
            <person name="Mock T."/>
            <person name="Mueller-Roeber B."/>
            <person name="Pagarete A."/>
            <person name="Parker M."/>
            <person name="Probert I."/>
            <person name="Quesneville H."/>
            <person name="Raines C."/>
            <person name="Rensing S.A."/>
            <person name="Riano-Pachon D.M."/>
            <person name="Richier S."/>
            <person name="Rokitta S."/>
            <person name="Shiraiwa Y."/>
            <person name="Soanes D.M."/>
            <person name="van der Giezen M."/>
            <person name="Wahlund T.M."/>
            <person name="Williams B."/>
            <person name="Wilson W."/>
            <person name="Wolfe G."/>
            <person name="Wurch L.L."/>
        </authorList>
    </citation>
    <scope>NUCLEOTIDE SEQUENCE</scope>
</reference>
<dbReference type="HOGENOM" id="CLU_1091661_0_0_1"/>
<evidence type="ECO:0000313" key="2">
    <source>
        <dbReference type="EnsemblProtists" id="EOD39163"/>
    </source>
</evidence>
<dbReference type="KEGG" id="ehx:EMIHUDRAFT_213814"/>
<dbReference type="KEGG" id="ehx:EMIHUDRAFT_251475"/>
<feature type="compositionally biased region" description="Basic and acidic residues" evidence="1">
    <location>
        <begin position="159"/>
        <end position="168"/>
    </location>
</feature>
<dbReference type="EnsemblProtists" id="EOD39163">
    <property type="protein sequence ID" value="EOD39163"/>
    <property type="gene ID" value="EMIHUDRAFT_251475"/>
</dbReference>
<dbReference type="AlphaFoldDB" id="A0A0D3KTS8"/>
<dbReference type="EnsemblProtists" id="EOD12064">
    <property type="protein sequence ID" value="EOD12064"/>
    <property type="gene ID" value="EMIHUDRAFT_213814"/>
</dbReference>
<protein>
    <submittedName>
        <fullName evidence="2">Uncharacterized protein</fullName>
    </submittedName>
</protein>
<keyword evidence="3" id="KW-1185">Reference proteome</keyword>
<evidence type="ECO:0000256" key="1">
    <source>
        <dbReference type="SAM" id="MobiDB-lite"/>
    </source>
</evidence>
<dbReference type="GeneID" id="17284434"/>